<feature type="region of interest" description="Disordered" evidence="1">
    <location>
        <begin position="184"/>
        <end position="219"/>
    </location>
</feature>
<reference evidence="4" key="1">
    <citation type="journal article" date="2016" name="Genome Announc.">
        <title>Draft Genome Sequences of Methanobrevibacter curvatus DSM11111, Methanobrevibacter cuticularis DSM11139, Methanobrevibacter filiformis DSM11501, and Methanobrevibacter oralis DSM7256.</title>
        <authorList>
            <person name="Poehlein A."/>
            <person name="Seedorf H."/>
        </authorList>
    </citation>
    <scope>NUCLEOTIDE SEQUENCE [LARGE SCALE GENOMIC DNA]</scope>
    <source>
        <strain evidence="4">DSM 7256 / JCM 30027 / ZR</strain>
    </source>
</reference>
<comment type="caution">
    <text evidence="3">The sequence shown here is derived from an EMBL/GenBank/DDBJ whole genome shotgun (WGS) entry which is preliminary data.</text>
</comment>
<proteinExistence type="predicted"/>
<dbReference type="EMBL" id="LWMU01000103">
    <property type="protein sequence ID" value="KZX10933.1"/>
    <property type="molecule type" value="Genomic_DNA"/>
</dbReference>
<evidence type="ECO:0000313" key="3">
    <source>
        <dbReference type="EMBL" id="KZX10933.1"/>
    </source>
</evidence>
<evidence type="ECO:0000313" key="4">
    <source>
        <dbReference type="Proteomes" id="UP000077428"/>
    </source>
</evidence>
<dbReference type="Proteomes" id="UP000077428">
    <property type="component" value="Unassembled WGS sequence"/>
</dbReference>
<gene>
    <name evidence="3" type="ORF">MBORA_17710</name>
</gene>
<keyword evidence="4" id="KW-1185">Reference proteome</keyword>
<keyword evidence="2" id="KW-0812">Transmembrane</keyword>
<accession>A0A165ZN46</accession>
<feature type="transmembrane region" description="Helical" evidence="2">
    <location>
        <begin position="6"/>
        <end position="27"/>
    </location>
</feature>
<evidence type="ECO:0000256" key="1">
    <source>
        <dbReference type="SAM" id="MobiDB-lite"/>
    </source>
</evidence>
<evidence type="ECO:0000256" key="2">
    <source>
        <dbReference type="SAM" id="Phobius"/>
    </source>
</evidence>
<dbReference type="PATRIC" id="fig|66851.6.peg.1926"/>
<dbReference type="AlphaFoldDB" id="A0A165ZN46"/>
<name>A0A165ZN46_METOA</name>
<keyword evidence="2" id="KW-0472">Membrane</keyword>
<dbReference type="RefSeq" id="WP_042694495.1">
    <property type="nucleotide sequence ID" value="NZ_CABMAB010000039.1"/>
</dbReference>
<feature type="compositionally biased region" description="Basic and acidic residues" evidence="1">
    <location>
        <begin position="196"/>
        <end position="219"/>
    </location>
</feature>
<protein>
    <submittedName>
        <fullName evidence="3">Uncharacterized protein</fullName>
    </submittedName>
</protein>
<sequence length="466" mass="54204">MNVMTIILWITILLIGVIAIILVKLHFQKDELEYDNSSIIPGMDNIQEKLSPNDNSNSQYFSNTQDAVNLRSEGSNPIDEYGGYIIPEERTNNVQDIEYESQNQVLINYDDKVEKFQEPMKENQMVIMNQRNNDKKHELKDLFTIDELINESKRKDDERQKESQKINNEKDDLTEIKESIQKNKEEKTVKQVPTHDIADAIKSSEETADEKVPNASQKEIEEVITKATKEEEKEEKVEGITEALLNTEKEISEPSLKSPSKIDDVSVLEAKDKDYKFGAPLEESELFTIDEDEMNDLDYRKDLAKITNTIKKSKLLQDVKEKLNPESEEIPRVDETYIRNANEYEEYEPIINETHADYDASYEEYHRAQDQRLRQDNTRKVFNMSKNEIEKPTSRINPIKSKPARDNIKIKISNSEYVLKKGDEIIFNYAGETYSSQVYAINGDDISVKYRRKNVTIKAEDVKKIY</sequence>
<keyword evidence="2" id="KW-1133">Transmembrane helix</keyword>
<organism evidence="3 4">
    <name type="scientific">Methanobrevibacter oralis</name>
    <dbReference type="NCBI Taxonomy" id="66851"/>
    <lineage>
        <taxon>Archaea</taxon>
        <taxon>Methanobacteriati</taxon>
        <taxon>Methanobacteriota</taxon>
        <taxon>Methanomada group</taxon>
        <taxon>Methanobacteria</taxon>
        <taxon>Methanobacteriales</taxon>
        <taxon>Methanobacteriaceae</taxon>
        <taxon>Methanobrevibacter</taxon>
    </lineage>
</organism>
<dbReference type="OrthoDB" id="78399at2157"/>